<dbReference type="GO" id="GO:0016787">
    <property type="term" value="F:hydrolase activity"/>
    <property type="evidence" value="ECO:0007669"/>
    <property type="project" value="UniProtKB-KW"/>
</dbReference>
<accession>A0A6J4USU1</accession>
<keyword evidence="7 13" id="KW-0067">ATP-binding</keyword>
<gene>
    <name evidence="15" type="ORF">AVDCRST_MAG88-1061</name>
</gene>
<comment type="catalytic activity">
    <reaction evidence="11 13">
        <text>ATP + H2O = ADP + phosphate + H(+)</text>
        <dbReference type="Rhea" id="RHEA:13065"/>
        <dbReference type="ChEBI" id="CHEBI:15377"/>
        <dbReference type="ChEBI" id="CHEBI:15378"/>
        <dbReference type="ChEBI" id="CHEBI:30616"/>
        <dbReference type="ChEBI" id="CHEBI:43474"/>
        <dbReference type="ChEBI" id="CHEBI:456216"/>
        <dbReference type="EC" id="5.6.2.3"/>
    </reaction>
</comment>
<evidence type="ECO:0000259" key="14">
    <source>
        <dbReference type="PROSITE" id="PS51199"/>
    </source>
</evidence>
<evidence type="ECO:0000256" key="4">
    <source>
        <dbReference type="ARBA" id="ARBA00022741"/>
    </source>
</evidence>
<keyword evidence="6 13" id="KW-0347">Helicase</keyword>
<dbReference type="Gene3D" id="1.10.860.10">
    <property type="entry name" value="DNAb Helicase, Chain A"/>
    <property type="match status" value="1"/>
</dbReference>
<dbReference type="SUPFAM" id="SSF48024">
    <property type="entry name" value="N-terminal domain of DnaB helicase"/>
    <property type="match status" value="1"/>
</dbReference>
<feature type="non-terminal residue" evidence="15">
    <location>
        <position position="367"/>
    </location>
</feature>
<dbReference type="InterPro" id="IPR027417">
    <property type="entry name" value="P-loop_NTPase"/>
</dbReference>
<dbReference type="EMBL" id="CADCWM010000368">
    <property type="protein sequence ID" value="CAA9555274.1"/>
    <property type="molecule type" value="Genomic_DNA"/>
</dbReference>
<evidence type="ECO:0000256" key="7">
    <source>
        <dbReference type="ARBA" id="ARBA00022840"/>
    </source>
</evidence>
<evidence type="ECO:0000256" key="5">
    <source>
        <dbReference type="ARBA" id="ARBA00022801"/>
    </source>
</evidence>
<dbReference type="InterPro" id="IPR007694">
    <property type="entry name" value="DNA_helicase_DnaB-like_C"/>
</dbReference>
<evidence type="ECO:0000256" key="3">
    <source>
        <dbReference type="ARBA" id="ARBA00022705"/>
    </source>
</evidence>
<evidence type="ECO:0000256" key="13">
    <source>
        <dbReference type="RuleBase" id="RU362085"/>
    </source>
</evidence>
<dbReference type="InterPro" id="IPR007693">
    <property type="entry name" value="DNA_helicase_DnaB-like_N"/>
</dbReference>
<evidence type="ECO:0000256" key="1">
    <source>
        <dbReference type="ARBA" id="ARBA00008428"/>
    </source>
</evidence>
<evidence type="ECO:0000256" key="11">
    <source>
        <dbReference type="ARBA" id="ARBA00048954"/>
    </source>
</evidence>
<keyword evidence="2 13" id="KW-0639">Primosome</keyword>
<dbReference type="InterPro" id="IPR016136">
    <property type="entry name" value="DNA_helicase_N/primase_C"/>
</dbReference>
<dbReference type="InterPro" id="IPR007692">
    <property type="entry name" value="DNA_helicase_DnaB"/>
</dbReference>
<reference evidence="15" key="1">
    <citation type="submission" date="2020-02" db="EMBL/GenBank/DDBJ databases">
        <authorList>
            <person name="Meier V. D."/>
        </authorList>
    </citation>
    <scope>NUCLEOTIDE SEQUENCE</scope>
    <source>
        <strain evidence="15">AVDCRST_MAG88</strain>
    </source>
</reference>
<dbReference type="GO" id="GO:0003677">
    <property type="term" value="F:DNA binding"/>
    <property type="evidence" value="ECO:0007669"/>
    <property type="project" value="UniProtKB-UniRule"/>
</dbReference>
<evidence type="ECO:0000256" key="9">
    <source>
        <dbReference type="ARBA" id="ARBA00023235"/>
    </source>
</evidence>
<keyword evidence="8 13" id="KW-0238">DNA-binding</keyword>
<proteinExistence type="inferred from homology"/>
<dbReference type="GO" id="GO:0006269">
    <property type="term" value="P:DNA replication, synthesis of primer"/>
    <property type="evidence" value="ECO:0007669"/>
    <property type="project" value="UniProtKB-UniRule"/>
</dbReference>
<evidence type="ECO:0000256" key="2">
    <source>
        <dbReference type="ARBA" id="ARBA00022515"/>
    </source>
</evidence>
<dbReference type="SUPFAM" id="SSF52540">
    <property type="entry name" value="P-loop containing nucleoside triphosphate hydrolases"/>
    <property type="match status" value="1"/>
</dbReference>
<dbReference type="AlphaFoldDB" id="A0A6J4USU1"/>
<comment type="similarity">
    <text evidence="1 13">Belongs to the helicase family. DnaB subfamily.</text>
</comment>
<keyword evidence="5 13" id="KW-0378">Hydrolase</keyword>
<dbReference type="PANTHER" id="PTHR30153:SF2">
    <property type="entry name" value="REPLICATIVE DNA HELICASE"/>
    <property type="match status" value="1"/>
</dbReference>
<dbReference type="Pfam" id="PF03796">
    <property type="entry name" value="DnaB_C"/>
    <property type="match status" value="1"/>
</dbReference>
<dbReference type="EC" id="5.6.2.3" evidence="12 13"/>
<evidence type="ECO:0000256" key="8">
    <source>
        <dbReference type="ARBA" id="ARBA00023125"/>
    </source>
</evidence>
<keyword evidence="3 13" id="KW-0235">DNA replication</keyword>
<sequence>GPRAGGARPWPAPTAWLLGRPGERFVQTIDGRMPPHNLEAEESVLGALLLDRDAIIRVASTLKPEDFYRGAHAAIYRTILDLYNRREPPDLLTVAAELERRDELENVGGVAALSSLLNVVPTAVHVEYYSQIVERTAMLRQIIRAGADIVNIGYNDRLEANEALDAAQRAIHEVAQGRGARDFVSIAEVLETFFDKLDFIQQHRGELLGVPTGFQDLDQLTGGLQKSDLIILAARPGVGKTSFSLGLAYNAAMAGKTVAIFNLEMPAEQLVQRMLAMETGIDSHRLRLGHINDDEWESISRAFGRLSEAKIYIDDTPGIGIMELRSKARRLQAERGLDFVQIDYLQLMQGSKRGDNRVQEVSEISRG</sequence>
<dbReference type="InterPro" id="IPR036185">
    <property type="entry name" value="DNA_heli_DnaB-like_N_sf"/>
</dbReference>
<evidence type="ECO:0000256" key="12">
    <source>
        <dbReference type="NCBIfam" id="TIGR00665"/>
    </source>
</evidence>
<keyword evidence="4 13" id="KW-0547">Nucleotide-binding</keyword>
<name>A0A6J4USU1_9BACT</name>
<dbReference type="PROSITE" id="PS51199">
    <property type="entry name" value="SF4_HELICASE"/>
    <property type="match status" value="1"/>
</dbReference>
<dbReference type="GO" id="GO:0005829">
    <property type="term" value="C:cytosol"/>
    <property type="evidence" value="ECO:0007669"/>
    <property type="project" value="TreeGrafter"/>
</dbReference>
<comment type="function">
    <text evidence="10 13">The main replicative DNA helicase, it participates in initiation and elongation during chromosome replication. Travels ahead of the DNA replisome, separating dsDNA into templates for DNA synthesis. A processive ATP-dependent 5'-3' DNA helicase it has DNA-dependent ATPase activity.</text>
</comment>
<dbReference type="GO" id="GO:0043139">
    <property type="term" value="F:5'-3' DNA helicase activity"/>
    <property type="evidence" value="ECO:0007669"/>
    <property type="project" value="UniProtKB-EC"/>
</dbReference>
<dbReference type="NCBIfam" id="TIGR00665">
    <property type="entry name" value="DnaB"/>
    <property type="match status" value="1"/>
</dbReference>
<feature type="domain" description="SF4 helicase" evidence="14">
    <location>
        <begin position="203"/>
        <end position="367"/>
    </location>
</feature>
<dbReference type="GO" id="GO:0005524">
    <property type="term" value="F:ATP binding"/>
    <property type="evidence" value="ECO:0007669"/>
    <property type="project" value="UniProtKB-UniRule"/>
</dbReference>
<dbReference type="Pfam" id="PF00772">
    <property type="entry name" value="DnaB"/>
    <property type="match status" value="1"/>
</dbReference>
<keyword evidence="9" id="KW-0413">Isomerase</keyword>
<evidence type="ECO:0000256" key="10">
    <source>
        <dbReference type="ARBA" id="ARBA00044932"/>
    </source>
</evidence>
<evidence type="ECO:0000256" key="6">
    <source>
        <dbReference type="ARBA" id="ARBA00022806"/>
    </source>
</evidence>
<dbReference type="Gene3D" id="3.40.50.300">
    <property type="entry name" value="P-loop containing nucleotide triphosphate hydrolases"/>
    <property type="match status" value="1"/>
</dbReference>
<evidence type="ECO:0000313" key="15">
    <source>
        <dbReference type="EMBL" id="CAA9555274.1"/>
    </source>
</evidence>
<dbReference type="FunFam" id="1.10.860.10:FF:000001">
    <property type="entry name" value="Replicative DNA helicase"/>
    <property type="match status" value="1"/>
</dbReference>
<protein>
    <recommendedName>
        <fullName evidence="12 13">Replicative DNA helicase</fullName>
        <ecNumber evidence="12 13">5.6.2.3</ecNumber>
    </recommendedName>
</protein>
<feature type="non-terminal residue" evidence="15">
    <location>
        <position position="1"/>
    </location>
</feature>
<dbReference type="GO" id="GO:1990077">
    <property type="term" value="C:primosome complex"/>
    <property type="evidence" value="ECO:0007669"/>
    <property type="project" value="UniProtKB-UniRule"/>
</dbReference>
<organism evidence="15">
    <name type="scientific">uncultured Thermomicrobiales bacterium</name>
    <dbReference type="NCBI Taxonomy" id="1645740"/>
    <lineage>
        <taxon>Bacteria</taxon>
        <taxon>Pseudomonadati</taxon>
        <taxon>Thermomicrobiota</taxon>
        <taxon>Thermomicrobia</taxon>
        <taxon>Thermomicrobiales</taxon>
        <taxon>environmental samples</taxon>
    </lineage>
</organism>
<dbReference type="PANTHER" id="PTHR30153">
    <property type="entry name" value="REPLICATIVE DNA HELICASE DNAB"/>
    <property type="match status" value="1"/>
</dbReference>